<dbReference type="Proteomes" id="UP000031572">
    <property type="component" value="Unassembled WGS sequence"/>
</dbReference>
<comment type="caution">
    <text evidence="3">The sequence shown here is derived from an EMBL/GenBank/DDBJ whole genome shotgun (WGS) entry which is preliminary data.</text>
</comment>
<evidence type="ECO:0000313" key="3">
    <source>
        <dbReference type="EMBL" id="KIF82290.1"/>
    </source>
</evidence>
<dbReference type="PANTHER" id="PTHR10900">
    <property type="entry name" value="PERIOSTIN-RELATED"/>
    <property type="match status" value="1"/>
</dbReference>
<dbReference type="FunFam" id="2.30.180.10:FF:000019">
    <property type="entry name" value="Cell surface lipoprotein"/>
    <property type="match status" value="1"/>
</dbReference>
<sequence>MRQFLLAIASTLTVMCNTPNAFATDVVETAAASGTFKTFLVAAKAAGLIQTLKNTGPYTVFAPTDMAFKKLPPEVLETLLQDKTRLAQILSYHVIPGKITITEVKPGKAKTIEGAPLTLTSDNGKVTVNRANVIQSDLMADNGIIHEIDNVILPDEHE</sequence>
<dbReference type="RefSeq" id="WP_040040963.1">
    <property type="nucleotide sequence ID" value="NZ_JWJG01000028.1"/>
</dbReference>
<protein>
    <recommendedName>
        <fullName evidence="2">FAS1 domain-containing protein</fullName>
    </recommendedName>
</protein>
<evidence type="ECO:0000259" key="2">
    <source>
        <dbReference type="PROSITE" id="PS50213"/>
    </source>
</evidence>
<dbReference type="AlphaFoldDB" id="A0A0C2BM16"/>
<dbReference type="EMBL" id="JWJG01000028">
    <property type="protein sequence ID" value="KIF82290.1"/>
    <property type="molecule type" value="Genomic_DNA"/>
</dbReference>
<feature type="domain" description="FAS1" evidence="2">
    <location>
        <begin position="23"/>
        <end position="152"/>
    </location>
</feature>
<keyword evidence="1" id="KW-0732">Signal</keyword>
<dbReference type="InterPro" id="IPR036378">
    <property type="entry name" value="FAS1_dom_sf"/>
</dbReference>
<reference evidence="3 4" key="1">
    <citation type="submission" date="2014-12" db="EMBL/GenBank/DDBJ databases">
        <title>Denitrispirillum autotrophicum gen. nov., sp. nov., Denitrifying, Facultatively Autotrophic Bacteria Isolated from Rice Paddy Soil.</title>
        <authorList>
            <person name="Ishii S."/>
            <person name="Ashida N."/>
            <person name="Ohno H."/>
            <person name="Otsuka S."/>
            <person name="Yokota A."/>
            <person name="Senoo K."/>
        </authorList>
    </citation>
    <scope>NUCLEOTIDE SEQUENCE [LARGE SCALE GENOMIC DNA]</scope>
    <source>
        <strain evidence="3 4">TSA66</strain>
    </source>
</reference>
<evidence type="ECO:0000256" key="1">
    <source>
        <dbReference type="SAM" id="SignalP"/>
    </source>
</evidence>
<dbReference type="SUPFAM" id="SSF82153">
    <property type="entry name" value="FAS1 domain"/>
    <property type="match status" value="1"/>
</dbReference>
<dbReference type="SMART" id="SM00554">
    <property type="entry name" value="FAS1"/>
    <property type="match status" value="1"/>
</dbReference>
<dbReference type="InterPro" id="IPR000782">
    <property type="entry name" value="FAS1_domain"/>
</dbReference>
<organism evidence="3 4">
    <name type="scientific">Noviherbaspirillum autotrophicum</name>
    <dbReference type="NCBI Taxonomy" id="709839"/>
    <lineage>
        <taxon>Bacteria</taxon>
        <taxon>Pseudomonadati</taxon>
        <taxon>Pseudomonadota</taxon>
        <taxon>Betaproteobacteria</taxon>
        <taxon>Burkholderiales</taxon>
        <taxon>Oxalobacteraceae</taxon>
        <taxon>Noviherbaspirillum</taxon>
    </lineage>
</organism>
<dbReference type="Pfam" id="PF02469">
    <property type="entry name" value="Fasciclin"/>
    <property type="match status" value="1"/>
</dbReference>
<accession>A0A0C2BM16</accession>
<dbReference type="Gene3D" id="2.30.180.10">
    <property type="entry name" value="FAS1 domain"/>
    <property type="match status" value="1"/>
</dbReference>
<evidence type="ECO:0000313" key="4">
    <source>
        <dbReference type="Proteomes" id="UP000031572"/>
    </source>
</evidence>
<name>A0A0C2BM16_9BURK</name>
<dbReference type="PROSITE" id="PS50213">
    <property type="entry name" value="FAS1"/>
    <property type="match status" value="1"/>
</dbReference>
<feature type="signal peptide" evidence="1">
    <location>
        <begin position="1"/>
        <end position="23"/>
    </location>
</feature>
<dbReference type="STRING" id="709839.TSA66_18135"/>
<dbReference type="InterPro" id="IPR050904">
    <property type="entry name" value="Adhesion/Biosynth-related"/>
</dbReference>
<feature type="chain" id="PRO_5002163144" description="FAS1 domain-containing protein" evidence="1">
    <location>
        <begin position="24"/>
        <end position="158"/>
    </location>
</feature>
<keyword evidence="4" id="KW-1185">Reference proteome</keyword>
<gene>
    <name evidence="3" type="ORF">TSA66_18135</name>
</gene>
<proteinExistence type="predicted"/>
<dbReference type="OrthoDB" id="9800666at2"/>